<protein>
    <submittedName>
        <fullName evidence="1">Uncharacterized protein</fullName>
    </submittedName>
</protein>
<dbReference type="Proteomes" id="UP000248329">
    <property type="component" value="Unassembled WGS sequence"/>
</dbReference>
<proteinExistence type="predicted"/>
<gene>
    <name evidence="1" type="ORF">C4B59_17700</name>
</gene>
<reference evidence="1" key="1">
    <citation type="submission" date="2018-01" db="EMBL/GenBank/DDBJ databases">
        <authorList>
            <person name="Krukenberg V."/>
        </authorList>
    </citation>
    <scope>NUCLEOTIDE SEQUENCE</scope>
    <source>
        <strain evidence="1">E20ANME2</strain>
    </source>
</reference>
<accession>A0AC61KXM4</accession>
<dbReference type="EMBL" id="PQXF01000148">
    <property type="protein sequence ID" value="PXF54883.1"/>
    <property type="molecule type" value="Genomic_DNA"/>
</dbReference>
<name>A0AC61KXM4_9EURY</name>
<sequence>MRSRSCVFFIDFMQGPPEGDALSTARIFMAPEHAKRVLKALEKVITEFEERKQVQEE</sequence>
<evidence type="ECO:0000313" key="1">
    <source>
        <dbReference type="EMBL" id="PXF54883.1"/>
    </source>
</evidence>
<evidence type="ECO:0000313" key="2">
    <source>
        <dbReference type="Proteomes" id="UP000248329"/>
    </source>
</evidence>
<organism evidence="1 2">
    <name type="scientific">Candidatus Methanogaster sp</name>
    <dbReference type="NCBI Taxonomy" id="3386292"/>
    <lineage>
        <taxon>Archaea</taxon>
        <taxon>Methanobacteriati</taxon>
        <taxon>Methanobacteriota</taxon>
        <taxon>Stenosarchaea group</taxon>
        <taxon>Methanomicrobia</taxon>
        <taxon>Methanosarcinales</taxon>
        <taxon>ANME-2 cluster</taxon>
        <taxon>Candidatus Methanogasteraceae</taxon>
        <taxon>Candidatus Methanogaster</taxon>
    </lineage>
</organism>
<comment type="caution">
    <text evidence="1">The sequence shown here is derived from an EMBL/GenBank/DDBJ whole genome shotgun (WGS) entry which is preliminary data.</text>
</comment>